<evidence type="ECO:0000256" key="1">
    <source>
        <dbReference type="SAM" id="MobiDB-lite"/>
    </source>
</evidence>
<dbReference type="AlphaFoldDB" id="A0A975J2A0"/>
<reference evidence="3" key="1">
    <citation type="submission" date="2021-04" db="EMBL/GenBank/DDBJ databases">
        <title>Luteolibacter sp. 32A isolated from the skin of an Anderson's salamander (Ambystoma andersonii).</title>
        <authorList>
            <person name="Spergser J."/>
            <person name="Busse H.-J."/>
        </authorList>
    </citation>
    <scope>NUCLEOTIDE SEQUENCE</scope>
    <source>
        <strain evidence="3">32A</strain>
    </source>
</reference>
<feature type="region of interest" description="Disordered" evidence="1">
    <location>
        <begin position="183"/>
        <end position="203"/>
    </location>
</feature>
<keyword evidence="4" id="KW-1185">Reference proteome</keyword>
<keyword evidence="2" id="KW-0812">Transmembrane</keyword>
<keyword evidence="2" id="KW-1133">Transmembrane helix</keyword>
<evidence type="ECO:0000256" key="2">
    <source>
        <dbReference type="SAM" id="Phobius"/>
    </source>
</evidence>
<organism evidence="3 4">
    <name type="scientific">Luteolibacter ambystomatis</name>
    <dbReference type="NCBI Taxonomy" id="2824561"/>
    <lineage>
        <taxon>Bacteria</taxon>
        <taxon>Pseudomonadati</taxon>
        <taxon>Verrucomicrobiota</taxon>
        <taxon>Verrucomicrobiia</taxon>
        <taxon>Verrucomicrobiales</taxon>
        <taxon>Verrucomicrobiaceae</taxon>
        <taxon>Luteolibacter</taxon>
    </lineage>
</organism>
<accession>A0A975J2A0</accession>
<dbReference type="Proteomes" id="UP000676169">
    <property type="component" value="Chromosome"/>
</dbReference>
<dbReference type="EMBL" id="CP073100">
    <property type="protein sequence ID" value="QUE52713.1"/>
    <property type="molecule type" value="Genomic_DNA"/>
</dbReference>
<dbReference type="KEGG" id="lamb:KBB96_07405"/>
<evidence type="ECO:0000313" key="3">
    <source>
        <dbReference type="EMBL" id="QUE52713.1"/>
    </source>
</evidence>
<proteinExistence type="predicted"/>
<gene>
    <name evidence="3" type="ORF">KBB96_07405</name>
</gene>
<dbReference type="RefSeq" id="WP_211633982.1">
    <property type="nucleotide sequence ID" value="NZ_CP073100.1"/>
</dbReference>
<protein>
    <submittedName>
        <fullName evidence="3">Uncharacterized protein</fullName>
    </submittedName>
</protein>
<feature type="transmembrane region" description="Helical" evidence="2">
    <location>
        <begin position="12"/>
        <end position="37"/>
    </location>
</feature>
<sequence>MEDALEPVKKSRWVVVLLWLVPAWLLVSASGAIWMYFQSKKEQERKESIKFARAVSAKSIADDLQKLAKVIGPRHPAANEGIGLTRAAAWIEGNLGPSNTGYAVKQIPGPAQWPVLQIDLRGTDDDAPALWIVSAYDTPQDEKAGDATHAAAVVAQIAAAQALAGETFAPTLHFVFLPHGNETRSGRDPFAPPQGDEASRKAADDRRNACIAKLKTMIHDAGPALSILLLEDMNGGQFVNVSTPDTVNPVLSIVPSSFGTRSPWDSNHISVRTLCDARLPAVRVSASAAEEPDEDPLALVSGQLVELIRRLATKK</sequence>
<name>A0A975J2A0_9BACT</name>
<evidence type="ECO:0000313" key="4">
    <source>
        <dbReference type="Proteomes" id="UP000676169"/>
    </source>
</evidence>
<keyword evidence="2" id="KW-0472">Membrane</keyword>
<dbReference type="Gene3D" id="3.40.630.10">
    <property type="entry name" value="Zn peptidases"/>
    <property type="match status" value="1"/>
</dbReference>